<dbReference type="EMBL" id="KB446559">
    <property type="protein sequence ID" value="EME82063.1"/>
    <property type="molecule type" value="Genomic_DNA"/>
</dbReference>
<dbReference type="eggNOG" id="ENOG502T26M">
    <property type="taxonomic scope" value="Eukaryota"/>
</dbReference>
<dbReference type="HOGENOM" id="CLU_460130_0_0_1"/>
<dbReference type="AlphaFoldDB" id="M3AY30"/>
<evidence type="ECO:0008006" key="3">
    <source>
        <dbReference type="Google" id="ProtNLM"/>
    </source>
</evidence>
<dbReference type="VEuPathDB" id="FungiDB:MYCFIDRAFT_175612"/>
<dbReference type="KEGG" id="pfj:MYCFIDRAFT_175612"/>
<organism evidence="1 2">
    <name type="scientific">Pseudocercospora fijiensis (strain CIRAD86)</name>
    <name type="common">Black leaf streak disease fungus</name>
    <name type="synonym">Mycosphaerella fijiensis</name>
    <dbReference type="NCBI Taxonomy" id="383855"/>
    <lineage>
        <taxon>Eukaryota</taxon>
        <taxon>Fungi</taxon>
        <taxon>Dikarya</taxon>
        <taxon>Ascomycota</taxon>
        <taxon>Pezizomycotina</taxon>
        <taxon>Dothideomycetes</taxon>
        <taxon>Dothideomycetidae</taxon>
        <taxon>Mycosphaerellales</taxon>
        <taxon>Mycosphaerellaceae</taxon>
        <taxon>Pseudocercospora</taxon>
    </lineage>
</organism>
<evidence type="ECO:0000313" key="2">
    <source>
        <dbReference type="Proteomes" id="UP000016932"/>
    </source>
</evidence>
<dbReference type="Proteomes" id="UP000016932">
    <property type="component" value="Unassembled WGS sequence"/>
</dbReference>
<keyword evidence="2" id="KW-1185">Reference proteome</keyword>
<reference evidence="1 2" key="1">
    <citation type="journal article" date="2012" name="PLoS Pathog.">
        <title>Diverse lifestyles and strategies of plant pathogenesis encoded in the genomes of eighteen Dothideomycetes fungi.</title>
        <authorList>
            <person name="Ohm R.A."/>
            <person name="Feau N."/>
            <person name="Henrissat B."/>
            <person name="Schoch C.L."/>
            <person name="Horwitz B.A."/>
            <person name="Barry K.W."/>
            <person name="Condon B.J."/>
            <person name="Copeland A.C."/>
            <person name="Dhillon B."/>
            <person name="Glaser F."/>
            <person name="Hesse C.N."/>
            <person name="Kosti I."/>
            <person name="LaButti K."/>
            <person name="Lindquist E.A."/>
            <person name="Lucas S."/>
            <person name="Salamov A.A."/>
            <person name="Bradshaw R.E."/>
            <person name="Ciuffetti L."/>
            <person name="Hamelin R.C."/>
            <person name="Kema G.H.J."/>
            <person name="Lawrence C."/>
            <person name="Scott J.A."/>
            <person name="Spatafora J.W."/>
            <person name="Turgeon B.G."/>
            <person name="de Wit P.J.G.M."/>
            <person name="Zhong S."/>
            <person name="Goodwin S.B."/>
            <person name="Grigoriev I.V."/>
        </authorList>
    </citation>
    <scope>NUCLEOTIDE SEQUENCE [LARGE SCALE GENOMIC DNA]</scope>
    <source>
        <strain evidence="1 2">CIRAD86</strain>
    </source>
</reference>
<accession>M3AY30</accession>
<gene>
    <name evidence="1" type="ORF">MYCFIDRAFT_175612</name>
</gene>
<dbReference type="RefSeq" id="XP_007927518.1">
    <property type="nucleotide sequence ID" value="XM_007929327.1"/>
</dbReference>
<dbReference type="GeneID" id="19333410"/>
<evidence type="ECO:0000313" key="1">
    <source>
        <dbReference type="EMBL" id="EME82063.1"/>
    </source>
</evidence>
<protein>
    <recommendedName>
        <fullName evidence="3">Transcription factor domain-containing protein</fullName>
    </recommendedName>
</protein>
<proteinExistence type="predicted"/>
<dbReference type="STRING" id="383855.M3AY30"/>
<sequence>MSKLADSKNILVPSSTEMLMEKLGTAGAKHELALISQNTGIPIECLPMSSHVRFDACPNMGHAQVLLVFSPPLTAALVSSPGLVRLIIFLIRFRDNSTSKFRRIEACIWNFSVLVVSSTPCEADVTCNRDADEGPDVQLAYSFANDTKECRQWRLNICPALVQTPRERYETVCHRNQLVRQAYIQSSMTATMLANAQLSNHEIDNVYLTVLQDFQPHSGVRIFCGDRVPGPAYNADYSTAALCIRGLLPLAQQSGRAFDLALCSVLTLYLGMLRSDAGLIQVAKFSYADALGLFHVGARSAPNRVKILACVAFALQLYEVNDILIDQVDISSVAFETHIEGAIELIRECGPSAFTSSAFQNTFSSFRNILVSPGLKSHRHYGRAELQVGHSITRRRPSFLHQPDWLLMPFIGRRKSSLFLSVFTGSRGENFQSEVEQLLQDIDELLRQLKTWFGHASLEYGGTAVRPGGTGSSTLQSTLSNTPSSFMSFERGDLKVQFPNGPAAGLFMHYWVSLLDPQEFAPFGFCSVIPWSCIYLDLAGEDYKIASMKLLSSRAAAREAALLALEASTWPSSTLEGIVALQFPLKTLERYFS</sequence>
<name>M3AY30_PSEFD</name>
<dbReference type="OrthoDB" id="3525185at2759"/>